<evidence type="ECO:0000313" key="4">
    <source>
        <dbReference type="Proteomes" id="UP000054903"/>
    </source>
</evidence>
<feature type="compositionally biased region" description="Polar residues" evidence="1">
    <location>
        <begin position="337"/>
        <end position="349"/>
    </location>
</feature>
<accession>A0A158B771</accession>
<evidence type="ECO:0008006" key="5">
    <source>
        <dbReference type="Google" id="ProtNLM"/>
    </source>
</evidence>
<evidence type="ECO:0000313" key="3">
    <source>
        <dbReference type="EMBL" id="SAK65903.1"/>
    </source>
</evidence>
<dbReference type="InterPro" id="IPR021728">
    <property type="entry name" value="DUF3300"/>
</dbReference>
<protein>
    <recommendedName>
        <fullName evidence="5">DUF3300 domain-containing protein</fullName>
    </recommendedName>
</protein>
<sequence length="470" mass="48695">MSKRIRVIGSHIGTVRAIAFAVTLAAMPIFAAYPADAAAQNAAPAGQKLTNQQLDALTAPVALYPDALLAQVLMASTYPSQITDAAAWSKANPNVKGDDAVKAVQTEPWDPSVQSLVAFPQALATMASKIDWVTQLGNAFIAQPSDVMDSVQRLRRAAQTAGNLKSNEQQKVTSAPAPAGSTTTSTTVIQIEPANPQVVYVPTYNPTVVYGTWPYPAYPPVYVPPPPGYAMASAFVGGMAFATGVAVVNSLWGNCNWGHGDVNVNVNRYNNINTSNRINANSNNVRWNRNDPQFNRTNVAANRQNLNNTNLGANGNQFRGREDARAQAAQTLQQRTGQNLNGSASQRAQSIREGGGPNARTTNDLRQRSESVNRDNALRGAGDGNGARQDMQRGQASRQSFANQSNERVGAGGGGVQRQAGGGGGGGGLGAGGGGVQRGGGGGGFQGGGGFHGGGGGGGFHRGGGGGFRR</sequence>
<reference evidence="3" key="1">
    <citation type="submission" date="2016-01" db="EMBL/GenBank/DDBJ databases">
        <authorList>
            <person name="Peeters C."/>
        </authorList>
    </citation>
    <scope>NUCLEOTIDE SEQUENCE</scope>
    <source>
        <strain evidence="3">LMG 29320</strain>
    </source>
</reference>
<feature type="compositionally biased region" description="Gly residues" evidence="1">
    <location>
        <begin position="410"/>
        <end position="470"/>
    </location>
</feature>
<feature type="compositionally biased region" description="Low complexity" evidence="1">
    <location>
        <begin position="173"/>
        <end position="185"/>
    </location>
</feature>
<dbReference type="AlphaFoldDB" id="A0A158B771"/>
<feature type="region of interest" description="Disordered" evidence="1">
    <location>
        <begin position="334"/>
        <end position="470"/>
    </location>
</feature>
<organism evidence="3 4">
    <name type="scientific">Caballeronia fortuita</name>
    <dbReference type="NCBI Taxonomy" id="1777138"/>
    <lineage>
        <taxon>Bacteria</taxon>
        <taxon>Pseudomonadati</taxon>
        <taxon>Pseudomonadota</taxon>
        <taxon>Betaproteobacteria</taxon>
        <taxon>Burkholderiales</taxon>
        <taxon>Burkholderiaceae</taxon>
        <taxon>Caballeronia</taxon>
    </lineage>
</organism>
<dbReference type="PANTHER" id="PTHR40269:SF1">
    <property type="entry name" value="OUTER MEMBRANE PROTEIN"/>
    <property type="match status" value="1"/>
</dbReference>
<keyword evidence="2" id="KW-0732">Signal</keyword>
<dbReference type="STRING" id="1777138.AWB77_02523"/>
<feature type="compositionally biased region" description="Polar residues" evidence="1">
    <location>
        <begin position="160"/>
        <end position="172"/>
    </location>
</feature>
<feature type="compositionally biased region" description="Basic and acidic residues" evidence="1">
    <location>
        <begin position="363"/>
        <end position="377"/>
    </location>
</feature>
<dbReference type="PANTHER" id="PTHR40269">
    <property type="entry name" value="OUTER MEMBRANE PROTEIN-RELATED"/>
    <property type="match status" value="1"/>
</dbReference>
<evidence type="ECO:0000256" key="1">
    <source>
        <dbReference type="SAM" id="MobiDB-lite"/>
    </source>
</evidence>
<proteinExistence type="predicted"/>
<dbReference type="RefSeq" id="WP_167354137.1">
    <property type="nucleotide sequence ID" value="NZ_FCNX02000005.1"/>
</dbReference>
<gene>
    <name evidence="3" type="ORF">AWB77_02523</name>
</gene>
<dbReference type="Pfam" id="PF11737">
    <property type="entry name" value="DUF3300"/>
    <property type="match status" value="1"/>
</dbReference>
<feature type="compositionally biased region" description="Polar residues" evidence="1">
    <location>
        <begin position="392"/>
        <end position="407"/>
    </location>
</feature>
<feature type="chain" id="PRO_5007621407" description="DUF3300 domain-containing protein" evidence="2">
    <location>
        <begin position="32"/>
        <end position="470"/>
    </location>
</feature>
<feature type="signal peptide" evidence="2">
    <location>
        <begin position="1"/>
        <end position="31"/>
    </location>
</feature>
<evidence type="ECO:0000256" key="2">
    <source>
        <dbReference type="SAM" id="SignalP"/>
    </source>
</evidence>
<name>A0A158B771_9BURK</name>
<feature type="region of interest" description="Disordered" evidence="1">
    <location>
        <begin position="158"/>
        <end position="185"/>
    </location>
</feature>
<keyword evidence="4" id="KW-1185">Reference proteome</keyword>
<comment type="caution">
    <text evidence="3">The sequence shown here is derived from an EMBL/GenBank/DDBJ whole genome shotgun (WGS) entry which is preliminary data.</text>
</comment>
<dbReference type="Proteomes" id="UP000054903">
    <property type="component" value="Unassembled WGS sequence"/>
</dbReference>
<dbReference type="EMBL" id="FCNX02000005">
    <property type="protein sequence ID" value="SAK65903.1"/>
    <property type="molecule type" value="Genomic_DNA"/>
</dbReference>